<dbReference type="EMBL" id="LAZR01041555">
    <property type="protein sequence ID" value="KKL11680.1"/>
    <property type="molecule type" value="Genomic_DNA"/>
</dbReference>
<dbReference type="AlphaFoldDB" id="A0A0F9AQG1"/>
<proteinExistence type="predicted"/>
<sequence length="79" mass="8969">QWSGALDAAMDEMLLDEIEQFSIIQIPIKDDDDDVSCIDVGNDGTTDWPLRPRGLLTKLTREERDEDGDPYLKGIMEKD</sequence>
<accession>A0A0F9AQG1</accession>
<comment type="caution">
    <text evidence="1">The sequence shown here is derived from an EMBL/GenBank/DDBJ whole genome shotgun (WGS) entry which is preliminary data.</text>
</comment>
<evidence type="ECO:0000313" key="1">
    <source>
        <dbReference type="EMBL" id="KKL11680.1"/>
    </source>
</evidence>
<organism evidence="1">
    <name type="scientific">marine sediment metagenome</name>
    <dbReference type="NCBI Taxonomy" id="412755"/>
    <lineage>
        <taxon>unclassified sequences</taxon>
        <taxon>metagenomes</taxon>
        <taxon>ecological metagenomes</taxon>
    </lineage>
</organism>
<gene>
    <name evidence="1" type="ORF">LCGC14_2543400</name>
</gene>
<name>A0A0F9AQG1_9ZZZZ</name>
<reference evidence="1" key="1">
    <citation type="journal article" date="2015" name="Nature">
        <title>Complex archaea that bridge the gap between prokaryotes and eukaryotes.</title>
        <authorList>
            <person name="Spang A."/>
            <person name="Saw J.H."/>
            <person name="Jorgensen S.L."/>
            <person name="Zaremba-Niedzwiedzka K."/>
            <person name="Martijn J."/>
            <person name="Lind A.E."/>
            <person name="van Eijk R."/>
            <person name="Schleper C."/>
            <person name="Guy L."/>
            <person name="Ettema T.J."/>
        </authorList>
    </citation>
    <scope>NUCLEOTIDE SEQUENCE</scope>
</reference>
<feature type="non-terminal residue" evidence="1">
    <location>
        <position position="1"/>
    </location>
</feature>
<protein>
    <submittedName>
        <fullName evidence="1">Uncharacterized protein</fullName>
    </submittedName>
</protein>